<dbReference type="OrthoDB" id="6119954at2759"/>
<reference evidence="5 6" key="1">
    <citation type="journal article" date="2014" name="Genome Biol. Evol.">
        <title>The secreted proteins of Achlya hypogyna and Thraustotheca clavata identify the ancestral oomycete secretome and reveal gene acquisitions by horizontal gene transfer.</title>
        <authorList>
            <person name="Misner I."/>
            <person name="Blouin N."/>
            <person name="Leonard G."/>
            <person name="Richards T.A."/>
            <person name="Lane C.E."/>
        </authorList>
    </citation>
    <scope>NUCLEOTIDE SEQUENCE [LARGE SCALE GENOMIC DNA]</scope>
    <source>
        <strain evidence="5 6">ATCC 34112</strain>
    </source>
</reference>
<dbReference type="FunFam" id="3.30.70.360:FF:000014">
    <property type="entry name" value="N-acyl-L-amino acid amidohydrolase"/>
    <property type="match status" value="1"/>
</dbReference>
<dbReference type="InterPro" id="IPR005114">
    <property type="entry name" value="Helicase_assoc"/>
</dbReference>
<dbReference type="EMBL" id="JNBS01001431">
    <property type="protein sequence ID" value="OQS01816.1"/>
    <property type="molecule type" value="Genomic_DNA"/>
</dbReference>
<dbReference type="Gene3D" id="3.30.70.360">
    <property type="match status" value="1"/>
</dbReference>
<dbReference type="InterPro" id="IPR036264">
    <property type="entry name" value="Bact_exopeptidase_dim_dom"/>
</dbReference>
<feature type="domain" description="Peptidase M20 dimerisation" evidence="4">
    <location>
        <begin position="480"/>
        <end position="575"/>
    </location>
</feature>
<dbReference type="SUPFAM" id="SSF55031">
    <property type="entry name" value="Bacterial exopeptidase dimerisation domain"/>
    <property type="match status" value="1"/>
</dbReference>
<dbReference type="SUPFAM" id="SSF53187">
    <property type="entry name" value="Zn-dependent exopeptidases"/>
    <property type="match status" value="1"/>
</dbReference>
<accession>A0A1V9ZUW6</accession>
<gene>
    <name evidence="5" type="ORF">THRCLA_05737</name>
</gene>
<evidence type="ECO:0000256" key="2">
    <source>
        <dbReference type="ARBA" id="ARBA00022801"/>
    </source>
</evidence>
<dbReference type="InterPro" id="IPR002933">
    <property type="entry name" value="Peptidase_M20"/>
</dbReference>
<keyword evidence="6" id="KW-1185">Reference proteome</keyword>
<name>A0A1V9ZUW6_9STRA</name>
<dbReference type="STRING" id="74557.A0A1V9ZUW6"/>
<evidence type="ECO:0000256" key="1">
    <source>
        <dbReference type="ARBA" id="ARBA00006153"/>
    </source>
</evidence>
<dbReference type="InterPro" id="IPR011650">
    <property type="entry name" value="Peptidase_M20_dimer"/>
</dbReference>
<dbReference type="AlphaFoldDB" id="A0A1V9ZUW6"/>
<evidence type="ECO:0000259" key="4">
    <source>
        <dbReference type="Pfam" id="PF07687"/>
    </source>
</evidence>
<proteinExistence type="inferred from homology"/>
<dbReference type="PANTHER" id="PTHR11014:SF63">
    <property type="entry name" value="METALLOPEPTIDASE, PUTATIVE (AFU_ORTHOLOGUE AFUA_6G09600)-RELATED"/>
    <property type="match status" value="1"/>
</dbReference>
<dbReference type="GO" id="GO:0016787">
    <property type="term" value="F:hydrolase activity"/>
    <property type="evidence" value="ECO:0007669"/>
    <property type="project" value="UniProtKB-KW"/>
</dbReference>
<evidence type="ECO:0000313" key="5">
    <source>
        <dbReference type="EMBL" id="OQS01816.1"/>
    </source>
</evidence>
<sequence>TWGWQLGRLVHNIRFGNVKIDKKAVDDIGFVWDPMQYNWELNLNALKQYKALHGHVCVPQRFVVPVNEKNQWPDRNMENIPLGRFVNSLRLRELTKEKQKELDDIGFVSNAIEYEWERKIQALRQYKRIFNHLVVPKSFVIPANSQWQKSLHGLKLGEVVRSIRNSPVADSDIPSRQREELDEIGFVWDPLSDQWDTVMLAIKIYQQNYGHLRIPTKFIVPKGEEWPKETWFLHLGSAVIQLRHRFEDMSSSADQSDMLAMLVTLLEEWVNFISELALTVSMAKLTPDSVHELFEKLTALRHHFHQNAEVTWKEFKAQQTIRDYLIEHGQIDPENIHTCATTGLIVNIFGPQLDDIPATEGIKCVAFRGDMDALPMTEHNPHLEYQSVNVGAAHMCGHDGHMTSLVGFGILMQQARHLLPPHTCVRLVFQPAEEGGFGAVEMMKGGCLDGVDEIYGYHNGPFPLGVIAVKSGVILSHAARFSILLQGPGGHGSAPHQTQDPIVAAGHIIVAVQSIVSRNVSAQESAVISITQVHGGEADNVIPSQVKLSGTIRDMNPDVFSVIEERLNRIVEHTAAAFGVTGTLNIVDGYPVTKNHEAQAEIVHEAASRVVGSHKVTQQGLPVSGSEDFSYYLQKIPGAFYVVGTHEKDESQ</sequence>
<comment type="similarity">
    <text evidence="1">Belongs to the peptidase M20 family.</text>
</comment>
<dbReference type="Gene3D" id="3.40.630.10">
    <property type="entry name" value="Zn peptidases"/>
    <property type="match status" value="1"/>
</dbReference>
<keyword evidence="2 5" id="KW-0378">Hydrolase</keyword>
<feature type="non-terminal residue" evidence="5">
    <location>
        <position position="1"/>
    </location>
</feature>
<organism evidence="5 6">
    <name type="scientific">Thraustotheca clavata</name>
    <dbReference type="NCBI Taxonomy" id="74557"/>
    <lineage>
        <taxon>Eukaryota</taxon>
        <taxon>Sar</taxon>
        <taxon>Stramenopiles</taxon>
        <taxon>Oomycota</taxon>
        <taxon>Saprolegniomycetes</taxon>
        <taxon>Saprolegniales</taxon>
        <taxon>Achlyaceae</taxon>
        <taxon>Thraustotheca</taxon>
    </lineage>
</organism>
<evidence type="ECO:0000259" key="3">
    <source>
        <dbReference type="Pfam" id="PF03457"/>
    </source>
</evidence>
<dbReference type="Proteomes" id="UP000243217">
    <property type="component" value="Unassembled WGS sequence"/>
</dbReference>
<protein>
    <submittedName>
        <fullName evidence="5">Amidohydrolase family protein</fullName>
    </submittedName>
</protein>
<dbReference type="InterPro" id="IPR017439">
    <property type="entry name" value="Amidohydrolase"/>
</dbReference>
<dbReference type="CDD" id="cd03886">
    <property type="entry name" value="M20_Acy1"/>
    <property type="match status" value="1"/>
</dbReference>
<dbReference type="Pfam" id="PF01546">
    <property type="entry name" value="Peptidase_M20"/>
    <property type="match status" value="1"/>
</dbReference>
<dbReference type="Pfam" id="PF07687">
    <property type="entry name" value="M20_dimer"/>
    <property type="match status" value="1"/>
</dbReference>
<feature type="non-terminal residue" evidence="5">
    <location>
        <position position="652"/>
    </location>
</feature>
<feature type="domain" description="Helicase-associated" evidence="3">
    <location>
        <begin position="37"/>
        <end position="107"/>
    </location>
</feature>
<evidence type="ECO:0000313" key="6">
    <source>
        <dbReference type="Proteomes" id="UP000243217"/>
    </source>
</evidence>
<feature type="domain" description="Helicase-associated" evidence="3">
    <location>
        <begin position="113"/>
        <end position="186"/>
    </location>
</feature>
<dbReference type="NCBIfam" id="TIGR01891">
    <property type="entry name" value="amidohydrolases"/>
    <property type="match status" value="1"/>
</dbReference>
<dbReference type="Gene3D" id="6.10.140.530">
    <property type="match status" value="1"/>
</dbReference>
<dbReference type="PANTHER" id="PTHR11014">
    <property type="entry name" value="PEPTIDASE M20 FAMILY MEMBER"/>
    <property type="match status" value="1"/>
</dbReference>
<comment type="caution">
    <text evidence="5">The sequence shown here is derived from an EMBL/GenBank/DDBJ whole genome shotgun (WGS) entry which is preliminary data.</text>
</comment>
<dbReference type="Pfam" id="PF03457">
    <property type="entry name" value="HA"/>
    <property type="match status" value="2"/>
</dbReference>